<evidence type="ECO:0000313" key="3">
    <source>
        <dbReference type="Proteomes" id="UP000230002"/>
    </source>
</evidence>
<organism evidence="2 3">
    <name type="scientific">Ganoderma sinense ZZ0214-1</name>
    <dbReference type="NCBI Taxonomy" id="1077348"/>
    <lineage>
        <taxon>Eukaryota</taxon>
        <taxon>Fungi</taxon>
        <taxon>Dikarya</taxon>
        <taxon>Basidiomycota</taxon>
        <taxon>Agaricomycotina</taxon>
        <taxon>Agaricomycetes</taxon>
        <taxon>Polyporales</taxon>
        <taxon>Polyporaceae</taxon>
        <taxon>Ganoderma</taxon>
    </lineage>
</organism>
<proteinExistence type="predicted"/>
<comment type="caution">
    <text evidence="2">The sequence shown here is derived from an EMBL/GenBank/DDBJ whole genome shotgun (WGS) entry which is preliminary data.</text>
</comment>
<dbReference type="AlphaFoldDB" id="A0A2G8RW27"/>
<dbReference type="Proteomes" id="UP000230002">
    <property type="component" value="Unassembled WGS sequence"/>
</dbReference>
<evidence type="ECO:0000313" key="2">
    <source>
        <dbReference type="EMBL" id="PIL25538.1"/>
    </source>
</evidence>
<sequence length="118" mass="13435">MGKQIWTLEDCIESVILPHGLKLVGWLLDIPSQNLSIRDGATVHTYLKHYWDLGILEFVQITEDKCLAASLSAEHLDPALKTYGHGRYRYKTNPYGCPLRRPKTGPKTPKYAPAEWDN</sequence>
<dbReference type="OrthoDB" id="2730377at2759"/>
<reference evidence="2 3" key="1">
    <citation type="journal article" date="2015" name="Sci. Rep.">
        <title>Chromosome-level genome map provides insights into diverse defense mechanisms in the medicinal fungus Ganoderma sinense.</title>
        <authorList>
            <person name="Zhu Y."/>
            <person name="Xu J."/>
            <person name="Sun C."/>
            <person name="Zhou S."/>
            <person name="Xu H."/>
            <person name="Nelson D.R."/>
            <person name="Qian J."/>
            <person name="Song J."/>
            <person name="Luo H."/>
            <person name="Xiang L."/>
            <person name="Li Y."/>
            <person name="Xu Z."/>
            <person name="Ji A."/>
            <person name="Wang L."/>
            <person name="Lu S."/>
            <person name="Hayward A."/>
            <person name="Sun W."/>
            <person name="Li X."/>
            <person name="Schwartz D.C."/>
            <person name="Wang Y."/>
            <person name="Chen S."/>
        </authorList>
    </citation>
    <scope>NUCLEOTIDE SEQUENCE [LARGE SCALE GENOMIC DNA]</scope>
    <source>
        <strain evidence="2 3">ZZ0214-1</strain>
    </source>
</reference>
<accession>A0A2G8RW27</accession>
<evidence type="ECO:0000256" key="1">
    <source>
        <dbReference type="SAM" id="MobiDB-lite"/>
    </source>
</evidence>
<protein>
    <submittedName>
        <fullName evidence="2">Uncharacterized protein</fullName>
    </submittedName>
</protein>
<keyword evidence="3" id="KW-1185">Reference proteome</keyword>
<feature type="region of interest" description="Disordered" evidence="1">
    <location>
        <begin position="94"/>
        <end position="118"/>
    </location>
</feature>
<gene>
    <name evidence="2" type="ORF">GSI_12401</name>
</gene>
<name>A0A2G8RW27_9APHY</name>
<dbReference type="EMBL" id="AYKW01000048">
    <property type="protein sequence ID" value="PIL25538.1"/>
    <property type="molecule type" value="Genomic_DNA"/>
</dbReference>
<dbReference type="STRING" id="1077348.A0A2G8RW27"/>